<keyword evidence="3" id="KW-0804">Transcription</keyword>
<dbReference type="OrthoDB" id="7643467at2"/>
<dbReference type="CDD" id="cd00092">
    <property type="entry name" value="HTH_CRP"/>
    <property type="match status" value="1"/>
</dbReference>
<dbReference type="SMART" id="SM00419">
    <property type="entry name" value="HTH_CRP"/>
    <property type="match status" value="1"/>
</dbReference>
<dbReference type="Pfam" id="PF00027">
    <property type="entry name" value="cNMP_binding"/>
    <property type="match status" value="1"/>
</dbReference>
<dbReference type="Pfam" id="PF13545">
    <property type="entry name" value="HTH_Crp_2"/>
    <property type="match status" value="1"/>
</dbReference>
<dbReference type="InterPro" id="IPR018490">
    <property type="entry name" value="cNMP-bd_dom_sf"/>
</dbReference>
<feature type="domain" description="HTH crp-type" evidence="4">
    <location>
        <begin position="184"/>
        <end position="257"/>
    </location>
</feature>
<dbReference type="Gene3D" id="1.10.10.10">
    <property type="entry name" value="Winged helix-like DNA-binding domain superfamily/Winged helix DNA-binding domain"/>
    <property type="match status" value="1"/>
</dbReference>
<keyword evidence="6" id="KW-1185">Reference proteome</keyword>
<organism evidence="5 6">
    <name type="scientific">Ramlibacter rhizophilus</name>
    <dbReference type="NCBI Taxonomy" id="1781167"/>
    <lineage>
        <taxon>Bacteria</taxon>
        <taxon>Pseudomonadati</taxon>
        <taxon>Pseudomonadota</taxon>
        <taxon>Betaproteobacteria</taxon>
        <taxon>Burkholderiales</taxon>
        <taxon>Comamonadaceae</taxon>
        <taxon>Ramlibacter</taxon>
    </lineage>
</organism>
<dbReference type="GO" id="GO:0003700">
    <property type="term" value="F:DNA-binding transcription factor activity"/>
    <property type="evidence" value="ECO:0007669"/>
    <property type="project" value="TreeGrafter"/>
</dbReference>
<dbReference type="InterPro" id="IPR036388">
    <property type="entry name" value="WH-like_DNA-bd_sf"/>
</dbReference>
<dbReference type="InterPro" id="IPR036390">
    <property type="entry name" value="WH_DNA-bd_sf"/>
</dbReference>
<dbReference type="SUPFAM" id="SSF46785">
    <property type="entry name" value="Winged helix' DNA-binding domain"/>
    <property type="match status" value="1"/>
</dbReference>
<dbReference type="PRINTS" id="PR00034">
    <property type="entry name" value="HTHCRP"/>
</dbReference>
<evidence type="ECO:0000256" key="3">
    <source>
        <dbReference type="ARBA" id="ARBA00023163"/>
    </source>
</evidence>
<dbReference type="InterPro" id="IPR012318">
    <property type="entry name" value="HTH_CRP"/>
</dbReference>
<evidence type="ECO:0000259" key="4">
    <source>
        <dbReference type="PROSITE" id="PS51063"/>
    </source>
</evidence>
<dbReference type="Gene3D" id="2.60.120.10">
    <property type="entry name" value="Jelly Rolls"/>
    <property type="match status" value="1"/>
</dbReference>
<dbReference type="PANTHER" id="PTHR24567:SF75">
    <property type="entry name" value="FUMARATE AND NITRATE REDUCTION REGULATORY PROTEIN"/>
    <property type="match status" value="1"/>
</dbReference>
<accession>A0A4Z0BUA9</accession>
<keyword evidence="2" id="KW-0238">DNA-binding</keyword>
<evidence type="ECO:0000313" key="5">
    <source>
        <dbReference type="EMBL" id="TFZ01595.1"/>
    </source>
</evidence>
<dbReference type="SMART" id="SM00100">
    <property type="entry name" value="cNMP"/>
    <property type="match status" value="1"/>
</dbReference>
<evidence type="ECO:0000256" key="1">
    <source>
        <dbReference type="ARBA" id="ARBA00023015"/>
    </source>
</evidence>
<dbReference type="FunFam" id="1.10.10.10:FF:000028">
    <property type="entry name" value="Fumarate/nitrate reduction transcriptional regulator Fnr"/>
    <property type="match status" value="1"/>
</dbReference>
<comment type="caution">
    <text evidence="5">The sequence shown here is derived from an EMBL/GenBank/DDBJ whole genome shotgun (WGS) entry which is preliminary data.</text>
</comment>
<name>A0A4Z0BUA9_9BURK</name>
<dbReference type="GO" id="GO:0003677">
    <property type="term" value="F:DNA binding"/>
    <property type="evidence" value="ECO:0007669"/>
    <property type="project" value="UniProtKB-KW"/>
</dbReference>
<evidence type="ECO:0000256" key="2">
    <source>
        <dbReference type="ARBA" id="ARBA00023125"/>
    </source>
</evidence>
<proteinExistence type="predicted"/>
<dbReference type="GO" id="GO:0005829">
    <property type="term" value="C:cytosol"/>
    <property type="evidence" value="ECO:0007669"/>
    <property type="project" value="TreeGrafter"/>
</dbReference>
<dbReference type="InterPro" id="IPR050397">
    <property type="entry name" value="Env_Response_Regulators"/>
</dbReference>
<dbReference type="InterPro" id="IPR000595">
    <property type="entry name" value="cNMP-bd_dom"/>
</dbReference>
<gene>
    <name evidence="5" type="ORF">EZ242_09510</name>
</gene>
<sequence length="268" mass="29556">MNLEATIAPIRLVPRHEPSRTAAAAPTPTPTPTPALRTLCSNCHLRDICLPCGMAHPDLARLDGLHFGRRKVKAGEELYRGGDRFAFIYAVRTGTFKSSLMLADGREQVSGFHMAGELMGLDGVANGRHASAATALEDAEVCAIPYGHLSELASGSAEMQMVMARLMSREIVREHSLMMLLGSMSAEERLAAFLVNLSQRMKARGYSPSEFHLRMSRAEIGSYLGMKLETVSRTFSSFQQRGMLEVDKRHIRIVDLDSLTRAFEPKVH</sequence>
<dbReference type="RefSeq" id="WP_135284894.1">
    <property type="nucleotide sequence ID" value="NZ_SMLL01000003.1"/>
</dbReference>
<dbReference type="AlphaFoldDB" id="A0A4Z0BUA9"/>
<evidence type="ECO:0000313" key="6">
    <source>
        <dbReference type="Proteomes" id="UP000297564"/>
    </source>
</evidence>
<dbReference type="PROSITE" id="PS51063">
    <property type="entry name" value="HTH_CRP_2"/>
    <property type="match status" value="1"/>
</dbReference>
<protein>
    <submittedName>
        <fullName evidence="5">Cyclic nucleotide-binding domain-containing protein</fullName>
    </submittedName>
</protein>
<dbReference type="InterPro" id="IPR014710">
    <property type="entry name" value="RmlC-like_jellyroll"/>
</dbReference>
<dbReference type="Proteomes" id="UP000297564">
    <property type="component" value="Unassembled WGS sequence"/>
</dbReference>
<reference evidence="5 6" key="1">
    <citation type="submission" date="2019-03" db="EMBL/GenBank/DDBJ databases">
        <title>Ramlibacter rhizophilus CCTCC AB2015357, whole genome shotgun sequence.</title>
        <authorList>
            <person name="Zhang X."/>
            <person name="Feng G."/>
            <person name="Zhu H."/>
        </authorList>
    </citation>
    <scope>NUCLEOTIDE SEQUENCE [LARGE SCALE GENOMIC DNA]</scope>
    <source>
        <strain evidence="5 6">CCTCC AB2015357</strain>
    </source>
</reference>
<dbReference type="EMBL" id="SMLL01000003">
    <property type="protein sequence ID" value="TFZ01595.1"/>
    <property type="molecule type" value="Genomic_DNA"/>
</dbReference>
<dbReference type="PANTHER" id="PTHR24567">
    <property type="entry name" value="CRP FAMILY TRANSCRIPTIONAL REGULATORY PROTEIN"/>
    <property type="match status" value="1"/>
</dbReference>
<keyword evidence="1" id="KW-0805">Transcription regulation</keyword>
<dbReference type="CDD" id="cd00038">
    <property type="entry name" value="CAP_ED"/>
    <property type="match status" value="1"/>
</dbReference>
<dbReference type="SUPFAM" id="SSF51206">
    <property type="entry name" value="cAMP-binding domain-like"/>
    <property type="match status" value="1"/>
</dbReference>